<reference evidence="4" key="2">
    <citation type="submission" date="2014-03" db="EMBL/GenBank/DDBJ databases">
        <title>The whipworm genome and dual-species transcriptomics of an intimate host-pathogen interaction.</title>
        <authorList>
            <person name="Foth B.J."/>
            <person name="Tsai I.J."/>
            <person name="Reid A.J."/>
            <person name="Bancroft A.J."/>
            <person name="Nichol S."/>
            <person name="Tracey A."/>
            <person name="Holroyd N."/>
            <person name="Cotton J.A."/>
            <person name="Stanley E.J."/>
            <person name="Zarowiecki M."/>
            <person name="Liu J.Z."/>
            <person name="Huckvale T."/>
            <person name="Cooper P.J."/>
            <person name="Grencis R.K."/>
            <person name="Berriman M."/>
        </authorList>
    </citation>
    <scope>NUCLEOTIDE SEQUENCE [LARGE SCALE GENOMIC DNA]</scope>
</reference>
<dbReference type="PANTHER" id="PTHR30185:SF18">
    <property type="entry name" value="TRANSCRIPTIONAL REGULATOR MTLR"/>
    <property type="match status" value="1"/>
</dbReference>
<protein>
    <submittedName>
        <fullName evidence="4">Mga domain containing protein</fullName>
    </submittedName>
</protein>
<name>A0A077ZAL3_TRITR</name>
<dbReference type="Proteomes" id="UP000030665">
    <property type="component" value="Unassembled WGS sequence"/>
</dbReference>
<keyword evidence="5" id="KW-1185">Reference proteome</keyword>
<evidence type="ECO:0000313" key="4">
    <source>
        <dbReference type="EMBL" id="CDW57311.1"/>
    </source>
</evidence>
<feature type="domain" description="Mga helix-turn-helix" evidence="3">
    <location>
        <begin position="77"/>
        <end position="160"/>
    </location>
</feature>
<accession>A0A077ZAL3</accession>
<keyword evidence="2" id="KW-0804">Transcription</keyword>
<evidence type="ECO:0000256" key="2">
    <source>
        <dbReference type="ARBA" id="ARBA00023163"/>
    </source>
</evidence>
<evidence type="ECO:0000256" key="1">
    <source>
        <dbReference type="ARBA" id="ARBA00023015"/>
    </source>
</evidence>
<sequence length="517" mass="61886">MKQLLNSSTYRRIQFVEFLDQLPSWCDVKEAARKIDCSAKTLLSDIDYINEFWGDYIYIEYSKFQGVRLNNITSNKMGNVYGLIYSESNEFQFVEKMLYESNQDADYWINELFMSEASFYRMVNALEDFLKRRGLQLERSPFRIVGPDERWVRFFYQQYFSEAYGANQWPFTLDHEETTCFIMRTSTDFDVSLDDREIQEAAYLFMVTLNRMQQGFYLPENVYAEEDDTIDKVLDFSRPFAEHLLADKDFTLPQKWYKEVSRTVFHEFYNWDNPEQIVRINSKIDTFLKNVSEGIDFPLNQEDKRKIMQQMMSWYVEYNFYPYRQIMLYDKYKKFAREVQLVYPIFSTLVKIHLQDIEKKSPELWTDIRINNIFFLMMKEWSQLPIHLEKLRRKVTIHVVSDLGRKHAEMLRDFLVANYSNWTIVDTFNEPVISVGADDFEDFSTYDIVLSNNPIKGYENDNVLIVNNFFSASDRENLLNFIVAHQKSEARKHLKALGNIKTKTAKELYFSQQLMNK</sequence>
<proteinExistence type="predicted"/>
<dbReference type="PANTHER" id="PTHR30185">
    <property type="entry name" value="CRYPTIC BETA-GLUCOSIDE BGL OPERON ANTITERMINATOR"/>
    <property type="match status" value="1"/>
</dbReference>
<keyword evidence="1" id="KW-0805">Transcription regulation</keyword>
<dbReference type="Pfam" id="PF05043">
    <property type="entry name" value="Mga"/>
    <property type="match status" value="1"/>
</dbReference>
<dbReference type="InterPro" id="IPR050661">
    <property type="entry name" value="BglG_antiterminators"/>
</dbReference>
<evidence type="ECO:0000259" key="3">
    <source>
        <dbReference type="Pfam" id="PF05043"/>
    </source>
</evidence>
<evidence type="ECO:0000313" key="5">
    <source>
        <dbReference type="Proteomes" id="UP000030665"/>
    </source>
</evidence>
<dbReference type="EMBL" id="HG806148">
    <property type="protein sequence ID" value="CDW57311.1"/>
    <property type="molecule type" value="Genomic_DNA"/>
</dbReference>
<reference evidence="4" key="1">
    <citation type="submission" date="2014-01" db="EMBL/GenBank/DDBJ databases">
        <authorList>
            <person name="Aslett M."/>
        </authorList>
    </citation>
    <scope>NUCLEOTIDE SEQUENCE</scope>
</reference>
<dbReference type="AlphaFoldDB" id="A0A077ZAL3"/>
<gene>
    <name evidence="4" type="ORF">TTRE_0000560201</name>
</gene>
<organism evidence="4 5">
    <name type="scientific">Trichuris trichiura</name>
    <name type="common">Whipworm</name>
    <name type="synonym">Trichocephalus trichiurus</name>
    <dbReference type="NCBI Taxonomy" id="36087"/>
    <lineage>
        <taxon>Eukaryota</taxon>
        <taxon>Metazoa</taxon>
        <taxon>Ecdysozoa</taxon>
        <taxon>Nematoda</taxon>
        <taxon>Enoplea</taxon>
        <taxon>Dorylaimia</taxon>
        <taxon>Trichinellida</taxon>
        <taxon>Trichuridae</taxon>
        <taxon>Trichuris</taxon>
    </lineage>
</organism>
<dbReference type="InterPro" id="IPR007737">
    <property type="entry name" value="Mga_HTH"/>
</dbReference>